<proteinExistence type="inferred from homology"/>
<evidence type="ECO:0000256" key="3">
    <source>
        <dbReference type="ARBA" id="ARBA00023315"/>
    </source>
</evidence>
<feature type="active site" description="Acyl-thioester intermediate" evidence="5 7">
    <location>
        <position position="177"/>
    </location>
</feature>
<dbReference type="AlphaFoldDB" id="A0A1H0PTG7"/>
<evidence type="ECO:0000256" key="2">
    <source>
        <dbReference type="ARBA" id="ARBA00022679"/>
    </source>
</evidence>
<evidence type="ECO:0000256" key="9">
    <source>
        <dbReference type="PIRSR" id="PIRSR016262-3"/>
    </source>
</evidence>
<dbReference type="EC" id="2.3.1.181" evidence="5 6"/>
<dbReference type="PROSITE" id="PS01313">
    <property type="entry name" value="LIPB"/>
    <property type="match status" value="1"/>
</dbReference>
<dbReference type="SUPFAM" id="SSF55681">
    <property type="entry name" value="Class II aaRS and biotin synthetases"/>
    <property type="match status" value="1"/>
</dbReference>
<evidence type="ECO:0000313" key="12">
    <source>
        <dbReference type="Proteomes" id="UP000199073"/>
    </source>
</evidence>
<dbReference type="GO" id="GO:0009249">
    <property type="term" value="P:protein lipoylation"/>
    <property type="evidence" value="ECO:0007669"/>
    <property type="project" value="InterPro"/>
</dbReference>
<dbReference type="STRING" id="91360.SAMN05660330_01748"/>
<evidence type="ECO:0000256" key="6">
    <source>
        <dbReference type="PIRNR" id="PIRNR016262"/>
    </source>
</evidence>
<dbReference type="EMBL" id="FNJI01000010">
    <property type="protein sequence ID" value="SDP08100.1"/>
    <property type="molecule type" value="Genomic_DNA"/>
</dbReference>
<keyword evidence="12" id="KW-1185">Reference proteome</keyword>
<dbReference type="OrthoDB" id="9787061at2"/>
<evidence type="ECO:0000256" key="1">
    <source>
        <dbReference type="ARBA" id="ARBA00004821"/>
    </source>
</evidence>
<name>A0A1H0PTG7_9BACT</name>
<feature type="binding site" evidence="5 8">
    <location>
        <begin position="146"/>
        <end position="148"/>
    </location>
    <ligand>
        <name>substrate</name>
    </ligand>
</feature>
<dbReference type="CDD" id="cd16444">
    <property type="entry name" value="LipB"/>
    <property type="match status" value="1"/>
</dbReference>
<evidence type="ECO:0000256" key="8">
    <source>
        <dbReference type="PIRSR" id="PIRSR016262-2"/>
    </source>
</evidence>
<keyword evidence="5" id="KW-0963">Cytoplasm</keyword>
<feature type="domain" description="BPL/LPL catalytic" evidence="10">
    <location>
        <begin position="34"/>
        <end position="216"/>
    </location>
</feature>
<evidence type="ECO:0000256" key="7">
    <source>
        <dbReference type="PIRSR" id="PIRSR016262-1"/>
    </source>
</evidence>
<evidence type="ECO:0000313" key="11">
    <source>
        <dbReference type="EMBL" id="SDP08100.1"/>
    </source>
</evidence>
<feature type="binding site" evidence="5 8">
    <location>
        <begin position="79"/>
        <end position="86"/>
    </location>
    <ligand>
        <name>substrate</name>
    </ligand>
</feature>
<dbReference type="Pfam" id="PF21948">
    <property type="entry name" value="LplA-B_cat"/>
    <property type="match status" value="1"/>
</dbReference>
<keyword evidence="2 5" id="KW-0808">Transferase</keyword>
<protein>
    <recommendedName>
        <fullName evidence="5 6">Octanoyltransferase</fullName>
        <ecNumber evidence="5 6">2.3.1.181</ecNumber>
    </recommendedName>
    <alternativeName>
        <fullName evidence="5">Lipoate-protein ligase B</fullName>
    </alternativeName>
    <alternativeName>
        <fullName evidence="5">Lipoyl/octanoyl transferase</fullName>
    </alternativeName>
    <alternativeName>
        <fullName evidence="5">Octanoyl-[acyl-carrier-protein]-protein N-octanoyltransferase</fullName>
    </alternativeName>
</protein>
<dbReference type="PROSITE" id="PS51733">
    <property type="entry name" value="BPL_LPL_CATALYTIC"/>
    <property type="match status" value="1"/>
</dbReference>
<organism evidence="11 12">
    <name type="scientific">Desulforhopalus singaporensis</name>
    <dbReference type="NCBI Taxonomy" id="91360"/>
    <lineage>
        <taxon>Bacteria</taxon>
        <taxon>Pseudomonadati</taxon>
        <taxon>Thermodesulfobacteriota</taxon>
        <taxon>Desulfobulbia</taxon>
        <taxon>Desulfobulbales</taxon>
        <taxon>Desulfocapsaceae</taxon>
        <taxon>Desulforhopalus</taxon>
    </lineage>
</organism>
<evidence type="ECO:0000259" key="10">
    <source>
        <dbReference type="PROSITE" id="PS51733"/>
    </source>
</evidence>
<dbReference type="Gene3D" id="3.30.930.10">
    <property type="entry name" value="Bira Bifunctional Protein, Domain 2"/>
    <property type="match status" value="1"/>
</dbReference>
<gene>
    <name evidence="5" type="primary">lipB</name>
    <name evidence="11" type="ORF">SAMN05660330_01748</name>
</gene>
<comment type="catalytic activity">
    <reaction evidence="5 6">
        <text>octanoyl-[ACP] + L-lysyl-[protein] = N(6)-octanoyl-L-lysyl-[protein] + holo-[ACP] + H(+)</text>
        <dbReference type="Rhea" id="RHEA:17665"/>
        <dbReference type="Rhea" id="RHEA-COMP:9636"/>
        <dbReference type="Rhea" id="RHEA-COMP:9685"/>
        <dbReference type="Rhea" id="RHEA-COMP:9752"/>
        <dbReference type="Rhea" id="RHEA-COMP:9928"/>
        <dbReference type="ChEBI" id="CHEBI:15378"/>
        <dbReference type="ChEBI" id="CHEBI:29969"/>
        <dbReference type="ChEBI" id="CHEBI:64479"/>
        <dbReference type="ChEBI" id="CHEBI:78463"/>
        <dbReference type="ChEBI" id="CHEBI:78809"/>
        <dbReference type="EC" id="2.3.1.181"/>
    </reaction>
</comment>
<dbReference type="GO" id="GO:0005737">
    <property type="term" value="C:cytoplasm"/>
    <property type="evidence" value="ECO:0007669"/>
    <property type="project" value="UniProtKB-SubCell"/>
</dbReference>
<dbReference type="NCBIfam" id="TIGR00214">
    <property type="entry name" value="lipB"/>
    <property type="match status" value="1"/>
</dbReference>
<sequence length="229" mass="25348">MSSITSYLVDLGRTDYAAAHQFQLDCVRWRLEDKHRHDVFLVTEHSPVFTLGSRGGRQSLMVSEDHVRAEGVAIVQTERGGDITYHGPGQVVVYPIIHLRSSRLSVREYVHMLEQVMIDVAASYSIAAGRDERNRGIWVGNSKIGSIGIRVRHGVTFHGLALNANLDFTHFNWIQPCGLAGVGVTSLERETGAAIDFADAKQRMARCLGDVFHREFSAAVPSNFSGVFP</sequence>
<comment type="similarity">
    <text evidence="5 6">Belongs to the LipB family.</text>
</comment>
<dbReference type="PANTHER" id="PTHR10993:SF7">
    <property type="entry name" value="LIPOYLTRANSFERASE 2, MITOCHONDRIAL-RELATED"/>
    <property type="match status" value="1"/>
</dbReference>
<dbReference type="NCBIfam" id="NF010925">
    <property type="entry name" value="PRK14345.1"/>
    <property type="match status" value="1"/>
</dbReference>
<comment type="miscellaneous">
    <text evidence="5">In the reaction, the free carboxyl group of octanoic acid is attached via an amide linkage to the epsilon-amino group of a specific lysine residue of lipoyl domains of lipoate-dependent enzymes.</text>
</comment>
<dbReference type="InterPro" id="IPR020605">
    <property type="entry name" value="Octanoyltransferase_CS"/>
</dbReference>
<dbReference type="RefSeq" id="WP_092221876.1">
    <property type="nucleotide sequence ID" value="NZ_FNJI01000010.1"/>
</dbReference>
<dbReference type="HAMAP" id="MF_00013">
    <property type="entry name" value="LipB"/>
    <property type="match status" value="1"/>
</dbReference>
<comment type="pathway">
    <text evidence="1 5 6">Protein modification; protein lipoylation via endogenous pathway; protein N(6)-(lipoyl)lysine from octanoyl-[acyl-carrier-protein]: step 1/2.</text>
</comment>
<keyword evidence="3 5" id="KW-0012">Acyltransferase</keyword>
<evidence type="ECO:0000256" key="5">
    <source>
        <dbReference type="HAMAP-Rule" id="MF_00013"/>
    </source>
</evidence>
<feature type="site" description="Lowers pKa of active site Cys" evidence="5 9">
    <location>
        <position position="143"/>
    </location>
</feature>
<dbReference type="UniPathway" id="UPA00538">
    <property type="reaction ID" value="UER00592"/>
</dbReference>
<feature type="binding site" evidence="5 8">
    <location>
        <begin position="159"/>
        <end position="161"/>
    </location>
    <ligand>
        <name>substrate</name>
    </ligand>
</feature>
<dbReference type="InterPro" id="IPR000544">
    <property type="entry name" value="Octanoyltransferase"/>
</dbReference>
<reference evidence="11 12" key="1">
    <citation type="submission" date="2016-10" db="EMBL/GenBank/DDBJ databases">
        <authorList>
            <person name="de Groot N.N."/>
        </authorList>
    </citation>
    <scope>NUCLEOTIDE SEQUENCE [LARGE SCALE GENOMIC DNA]</scope>
    <source>
        <strain evidence="11 12">DSM 12130</strain>
    </source>
</reference>
<dbReference type="InterPro" id="IPR045864">
    <property type="entry name" value="aa-tRNA-synth_II/BPL/LPL"/>
</dbReference>
<dbReference type="GO" id="GO:0033819">
    <property type="term" value="F:lipoyl(octanoyl) transferase activity"/>
    <property type="evidence" value="ECO:0007669"/>
    <property type="project" value="UniProtKB-EC"/>
</dbReference>
<comment type="subcellular location">
    <subcellularLocation>
        <location evidence="5">Cytoplasm</location>
    </subcellularLocation>
</comment>
<dbReference type="PIRSF" id="PIRSF016262">
    <property type="entry name" value="LPLase"/>
    <property type="match status" value="1"/>
</dbReference>
<dbReference type="Proteomes" id="UP000199073">
    <property type="component" value="Unassembled WGS sequence"/>
</dbReference>
<comment type="function">
    <text evidence="4 5 6">Catalyzes the transfer of endogenously produced octanoic acid from octanoyl-acyl-carrier-protein onto the lipoyl domains of lipoate-dependent enzymes. Lipoyl-ACP can also act as a substrate although octanoyl-ACP is likely to be the physiological substrate.</text>
</comment>
<accession>A0A1H0PTG7</accession>
<dbReference type="PANTHER" id="PTHR10993">
    <property type="entry name" value="OCTANOYLTRANSFERASE"/>
    <property type="match status" value="1"/>
</dbReference>
<dbReference type="InterPro" id="IPR004143">
    <property type="entry name" value="BPL_LPL_catalytic"/>
</dbReference>
<evidence type="ECO:0000256" key="4">
    <source>
        <dbReference type="ARBA" id="ARBA00024732"/>
    </source>
</evidence>